<gene>
    <name evidence="3" type="ORF">V6N11_063926</name>
</gene>
<accession>A0ABR2PM66</accession>
<sequence length="181" mass="20256">MFLFINLGVFFGRVGESGSGKYDPDSGRVTLDGTDIRKLRITWLRLQMGLVSQEPVLFNKTIRTNITYGKQGNANEEEIIAAIKAANAHTFISSLPQCYKTPVREATDCHYVESEHVVQEALDAVMVNQTTVIVAHRLRTIKGTDIIAVLKKESSLRRGRGYATVTMRMNKIFKLDSNFSS</sequence>
<dbReference type="SUPFAM" id="SSF52540">
    <property type="entry name" value="P-loop containing nucleoside triphosphate hydrolases"/>
    <property type="match status" value="1"/>
</dbReference>
<comment type="caution">
    <text evidence="3">The sequence shown here is derived from an EMBL/GenBank/DDBJ whole genome shotgun (WGS) entry which is preliminary data.</text>
</comment>
<dbReference type="PANTHER" id="PTHR24222">
    <property type="entry name" value="ABC TRANSPORTER B FAMILY"/>
    <property type="match status" value="1"/>
</dbReference>
<keyword evidence="4" id="KW-1185">Reference proteome</keyword>
<organism evidence="3 4">
    <name type="scientific">Hibiscus sabdariffa</name>
    <name type="common">roselle</name>
    <dbReference type="NCBI Taxonomy" id="183260"/>
    <lineage>
        <taxon>Eukaryota</taxon>
        <taxon>Viridiplantae</taxon>
        <taxon>Streptophyta</taxon>
        <taxon>Embryophyta</taxon>
        <taxon>Tracheophyta</taxon>
        <taxon>Spermatophyta</taxon>
        <taxon>Magnoliopsida</taxon>
        <taxon>eudicotyledons</taxon>
        <taxon>Gunneridae</taxon>
        <taxon>Pentapetalae</taxon>
        <taxon>rosids</taxon>
        <taxon>malvids</taxon>
        <taxon>Malvales</taxon>
        <taxon>Malvaceae</taxon>
        <taxon>Malvoideae</taxon>
        <taxon>Hibiscus</taxon>
    </lineage>
</organism>
<dbReference type="InterPro" id="IPR027417">
    <property type="entry name" value="P-loop_NTPase"/>
</dbReference>
<keyword evidence="1" id="KW-0732">Signal</keyword>
<feature type="chain" id="PRO_5046734377" description="ABC transporter domain-containing protein" evidence="1">
    <location>
        <begin position="18"/>
        <end position="181"/>
    </location>
</feature>
<reference evidence="3 4" key="1">
    <citation type="journal article" date="2024" name="G3 (Bethesda)">
        <title>Genome assembly of Hibiscus sabdariffa L. provides insights into metabolisms of medicinal natural products.</title>
        <authorList>
            <person name="Kim T."/>
        </authorList>
    </citation>
    <scope>NUCLEOTIDE SEQUENCE [LARGE SCALE GENOMIC DNA]</scope>
    <source>
        <strain evidence="3">TK-2024</strain>
        <tissue evidence="3">Old leaves</tissue>
    </source>
</reference>
<protein>
    <recommendedName>
        <fullName evidence="2">ABC transporter domain-containing protein</fullName>
    </recommendedName>
</protein>
<feature type="domain" description="ABC transporter" evidence="2">
    <location>
        <begin position="19"/>
        <end position="89"/>
    </location>
</feature>
<name>A0ABR2PM66_9ROSI</name>
<evidence type="ECO:0000259" key="2">
    <source>
        <dbReference type="Pfam" id="PF00005"/>
    </source>
</evidence>
<dbReference type="EMBL" id="JBBPBN010000056">
    <property type="protein sequence ID" value="KAK8989504.1"/>
    <property type="molecule type" value="Genomic_DNA"/>
</dbReference>
<dbReference type="Proteomes" id="UP001396334">
    <property type="component" value="Unassembled WGS sequence"/>
</dbReference>
<evidence type="ECO:0000313" key="4">
    <source>
        <dbReference type="Proteomes" id="UP001396334"/>
    </source>
</evidence>
<dbReference type="InterPro" id="IPR003439">
    <property type="entry name" value="ABC_transporter-like_ATP-bd"/>
</dbReference>
<evidence type="ECO:0000256" key="1">
    <source>
        <dbReference type="SAM" id="SignalP"/>
    </source>
</evidence>
<dbReference type="PANTHER" id="PTHR24222:SF86">
    <property type="entry name" value="ABC TRANSPORTER B FAMILY PROTEIN"/>
    <property type="match status" value="1"/>
</dbReference>
<evidence type="ECO:0000313" key="3">
    <source>
        <dbReference type="EMBL" id="KAK8989504.1"/>
    </source>
</evidence>
<dbReference type="Gene3D" id="3.40.50.300">
    <property type="entry name" value="P-loop containing nucleotide triphosphate hydrolases"/>
    <property type="match status" value="2"/>
</dbReference>
<dbReference type="InterPro" id="IPR039421">
    <property type="entry name" value="Type_1_exporter"/>
</dbReference>
<proteinExistence type="predicted"/>
<feature type="signal peptide" evidence="1">
    <location>
        <begin position="1"/>
        <end position="17"/>
    </location>
</feature>
<dbReference type="Pfam" id="PF00005">
    <property type="entry name" value="ABC_tran"/>
    <property type="match status" value="1"/>
</dbReference>